<evidence type="ECO:0000256" key="7">
    <source>
        <dbReference type="HAMAP-Rule" id="MF_01147"/>
    </source>
</evidence>
<feature type="transmembrane region" description="Helical" evidence="7">
    <location>
        <begin position="225"/>
        <end position="244"/>
    </location>
</feature>
<evidence type="ECO:0000313" key="9">
    <source>
        <dbReference type="EMBL" id="QVM85018.1"/>
    </source>
</evidence>
<dbReference type="EC" id="2.5.1.145" evidence="7"/>
<protein>
    <recommendedName>
        <fullName evidence="7">Phosphatidylglycerol--prolipoprotein diacylglyceryl transferase</fullName>
        <ecNumber evidence="7">2.5.1.145</ecNumber>
    </recommendedName>
</protein>
<feature type="transmembrane region" description="Helical" evidence="7">
    <location>
        <begin position="139"/>
        <end position="162"/>
    </location>
</feature>
<dbReference type="EMBL" id="CP054856">
    <property type="protein sequence ID" value="QVM85018.1"/>
    <property type="molecule type" value="Genomic_DNA"/>
</dbReference>
<feature type="compositionally biased region" description="Basic residues" evidence="8">
    <location>
        <begin position="1"/>
        <end position="12"/>
    </location>
</feature>
<evidence type="ECO:0000313" key="10">
    <source>
        <dbReference type="Proteomes" id="UP000677126"/>
    </source>
</evidence>
<feature type="region of interest" description="Disordered" evidence="8">
    <location>
        <begin position="1"/>
        <end position="24"/>
    </location>
</feature>
<feature type="transmembrane region" description="Helical" evidence="7">
    <location>
        <begin position="100"/>
        <end position="119"/>
    </location>
</feature>
<dbReference type="PANTHER" id="PTHR30589">
    <property type="entry name" value="PROLIPOPROTEIN DIACYLGLYCERYL TRANSFERASE"/>
    <property type="match status" value="1"/>
</dbReference>
<keyword evidence="10" id="KW-1185">Reference proteome</keyword>
<evidence type="ECO:0000256" key="2">
    <source>
        <dbReference type="ARBA" id="ARBA00022475"/>
    </source>
</evidence>
<feature type="transmembrane region" description="Helical" evidence="7">
    <location>
        <begin position="253"/>
        <end position="273"/>
    </location>
</feature>
<comment type="function">
    <text evidence="7">Catalyzes the transfer of the diacylglyceryl group from phosphatidylglycerol to the sulfhydryl group of the N-terminal cysteine of a prolipoprotein, the first step in the formation of mature lipoproteins.</text>
</comment>
<proteinExistence type="inferred from homology"/>
<evidence type="ECO:0000256" key="8">
    <source>
        <dbReference type="SAM" id="MobiDB-lite"/>
    </source>
</evidence>
<feature type="transmembrane region" description="Helical" evidence="7">
    <location>
        <begin position="64"/>
        <end position="80"/>
    </location>
</feature>
<evidence type="ECO:0000256" key="5">
    <source>
        <dbReference type="ARBA" id="ARBA00022989"/>
    </source>
</evidence>
<evidence type="ECO:0000256" key="4">
    <source>
        <dbReference type="ARBA" id="ARBA00022692"/>
    </source>
</evidence>
<dbReference type="Proteomes" id="UP000677126">
    <property type="component" value="Chromosome"/>
</dbReference>
<comment type="catalytic activity">
    <reaction evidence="7">
        <text>L-cysteinyl-[prolipoprotein] + a 1,2-diacyl-sn-glycero-3-phospho-(1'-sn-glycerol) = an S-1,2-diacyl-sn-glyceryl-L-cysteinyl-[prolipoprotein] + sn-glycerol 1-phosphate + H(+)</text>
        <dbReference type="Rhea" id="RHEA:56712"/>
        <dbReference type="Rhea" id="RHEA-COMP:14679"/>
        <dbReference type="Rhea" id="RHEA-COMP:14680"/>
        <dbReference type="ChEBI" id="CHEBI:15378"/>
        <dbReference type="ChEBI" id="CHEBI:29950"/>
        <dbReference type="ChEBI" id="CHEBI:57685"/>
        <dbReference type="ChEBI" id="CHEBI:64716"/>
        <dbReference type="ChEBI" id="CHEBI:140658"/>
        <dbReference type="EC" id="2.5.1.145"/>
    </reaction>
</comment>
<name>A0ABX8E8B0_9SPHN</name>
<feature type="binding site" evidence="7">
    <location>
        <position position="187"/>
    </location>
    <ligand>
        <name>a 1,2-diacyl-sn-glycero-3-phospho-(1'-sn-glycerol)</name>
        <dbReference type="ChEBI" id="CHEBI:64716"/>
    </ligand>
</feature>
<keyword evidence="6 7" id="KW-0472">Membrane</keyword>
<keyword evidence="3 7" id="KW-0808">Transferase</keyword>
<reference evidence="9 10" key="1">
    <citation type="journal article" date="2021" name="Int. J. Syst. Evol. Microbiol.">
        <title>Novosphingobium decolorationis sp. nov., an aniline blue-decolourizing bacterium isolated from East Pacific sediment.</title>
        <authorList>
            <person name="Chen X."/>
            <person name="Dong B."/>
            <person name="Chen T."/>
            <person name="Ren N."/>
            <person name="Wang J."/>
            <person name="Xu Y."/>
            <person name="Yang J."/>
            <person name="Zhu S."/>
            <person name="Chen J."/>
        </authorList>
    </citation>
    <scope>NUCLEOTIDE SEQUENCE [LARGE SCALE GENOMIC DNA]</scope>
    <source>
        <strain evidence="9 10">502str22</strain>
    </source>
</reference>
<dbReference type="GO" id="GO:0016740">
    <property type="term" value="F:transferase activity"/>
    <property type="evidence" value="ECO:0007669"/>
    <property type="project" value="UniProtKB-KW"/>
</dbReference>
<gene>
    <name evidence="7" type="primary">lgt</name>
    <name evidence="9" type="ORF">HT578_16115</name>
</gene>
<evidence type="ECO:0000256" key="6">
    <source>
        <dbReference type="ARBA" id="ARBA00023136"/>
    </source>
</evidence>
<feature type="transmembrane region" description="Helical" evidence="7">
    <location>
        <begin position="293"/>
        <end position="312"/>
    </location>
</feature>
<dbReference type="Pfam" id="PF01790">
    <property type="entry name" value="LGT"/>
    <property type="match status" value="1"/>
</dbReference>
<comment type="subcellular location">
    <subcellularLocation>
        <location evidence="7">Cell membrane</location>
        <topology evidence="7">Multi-pass membrane protein</topology>
    </subcellularLocation>
</comment>
<evidence type="ECO:0000256" key="1">
    <source>
        <dbReference type="ARBA" id="ARBA00007150"/>
    </source>
</evidence>
<accession>A0ABX8E8B0</accession>
<dbReference type="PROSITE" id="PS01311">
    <property type="entry name" value="LGT"/>
    <property type="match status" value="1"/>
</dbReference>
<dbReference type="PANTHER" id="PTHR30589:SF0">
    <property type="entry name" value="PHOSPHATIDYLGLYCEROL--PROLIPOPROTEIN DIACYLGLYCERYL TRANSFERASE"/>
    <property type="match status" value="1"/>
</dbReference>
<organism evidence="9 10">
    <name type="scientific">Novosphingobium decolorationis</name>
    <dbReference type="NCBI Taxonomy" id="2698673"/>
    <lineage>
        <taxon>Bacteria</taxon>
        <taxon>Pseudomonadati</taxon>
        <taxon>Pseudomonadota</taxon>
        <taxon>Alphaproteobacteria</taxon>
        <taxon>Sphingomonadales</taxon>
        <taxon>Sphingomonadaceae</taxon>
        <taxon>Novosphingobium</taxon>
    </lineage>
</organism>
<keyword evidence="5 7" id="KW-1133">Transmembrane helix</keyword>
<comment type="pathway">
    <text evidence="7">Protein modification; lipoprotein biosynthesis (diacylglyceryl transfer).</text>
</comment>
<dbReference type="InterPro" id="IPR001640">
    <property type="entry name" value="Lgt"/>
</dbReference>
<sequence length="326" mass="35727">MARSRALLRGRKGPALPDESKKGPRHLSLTTLAAAVATQAHEPIYWVNLGLKNGIDLGFFTLRYYSLAYLAGLLLAYWHISRMIREPGAPMAQRHVDDLFFYCTLGVILGGRLGYATFYTGGDTGIPSLWLHPGEMVKLWHGGMSFHGGLIGVTLAMAFVAWRNALSLVRVADYVSVCVPFGMFFGRLANFVNGELWGRVAGPDVPWAMVFPDAPDQLARHPSQLYEAGLEGLMLILIMLPLFWKSRARFRPGLLVGVFVTGIACARFIVEFYREPDAQLAEFAHQTGLSMGQWLTIPLILLGLGLVGRALARPALGTAPSTKASQ</sequence>
<keyword evidence="4 7" id="KW-0812">Transmembrane</keyword>
<dbReference type="NCBIfam" id="TIGR00544">
    <property type="entry name" value="lgt"/>
    <property type="match status" value="1"/>
</dbReference>
<comment type="similarity">
    <text evidence="1 7">Belongs to the Lgt family.</text>
</comment>
<evidence type="ECO:0000256" key="3">
    <source>
        <dbReference type="ARBA" id="ARBA00022679"/>
    </source>
</evidence>
<dbReference type="HAMAP" id="MF_01147">
    <property type="entry name" value="Lgt"/>
    <property type="match status" value="1"/>
</dbReference>
<feature type="transmembrane region" description="Helical" evidence="7">
    <location>
        <begin position="174"/>
        <end position="192"/>
    </location>
</feature>
<keyword evidence="2 7" id="KW-1003">Cell membrane</keyword>